<reference evidence="2 3" key="1">
    <citation type="submission" date="2015-12" db="EMBL/GenBank/DDBJ databases">
        <authorList>
            <person name="Shamseldin A."/>
            <person name="Moawad H."/>
            <person name="Abd El-Rahim W.M."/>
            <person name="Sadowsky M.J."/>
        </authorList>
    </citation>
    <scope>NUCLEOTIDE SEQUENCE [LARGE SCALE GENOMIC DNA]</scope>
    <source>
        <strain evidence="2 3">Ar51</strain>
    </source>
</reference>
<feature type="transmembrane region" description="Helical" evidence="1">
    <location>
        <begin position="250"/>
        <end position="271"/>
    </location>
</feature>
<sequence>MRTFVSAIAVVVGVLLSALAVPAIWLDRNVVQEDGFVALAAPLGQDAEFQQRLAAAAVGTIDTGAIPDALAGLVTPVLEAAAGSLTALPGYPAAWEETLRKSHRLSFAAPASVPAEPGSPSSLTLDVAPLVALATEELARTTGLPLTAPEQTLVNVGEPEQRQMVERVSAYAPLGYSLAIGAGIAFALALVSARRRWSVAFAAGLAALVLAGLWSAGSQLARDAVIGAASGNGLSDMFKDAFVEAASSSFQSWVGGAAISGGVLVAAALVIRIASPGRRPQPGSMEG</sequence>
<feature type="transmembrane region" description="Helical" evidence="1">
    <location>
        <begin position="197"/>
        <end position="216"/>
    </location>
</feature>
<keyword evidence="1" id="KW-1133">Transmembrane helix</keyword>
<protein>
    <submittedName>
        <fullName evidence="2">Uncharacterized protein</fullName>
    </submittedName>
</protein>
<dbReference type="STRING" id="121292.AU252_17600"/>
<keyword evidence="1" id="KW-0472">Membrane</keyword>
<gene>
    <name evidence="2" type="ORF">AU252_17600</name>
</gene>
<name>A0A0U3QMK0_9MICC</name>
<evidence type="ECO:0000313" key="2">
    <source>
        <dbReference type="EMBL" id="ALV42747.1"/>
    </source>
</evidence>
<evidence type="ECO:0000256" key="1">
    <source>
        <dbReference type="SAM" id="Phobius"/>
    </source>
</evidence>
<dbReference type="EMBL" id="CP013747">
    <property type="protein sequence ID" value="ALV42747.1"/>
    <property type="molecule type" value="Genomic_DNA"/>
</dbReference>
<organism evidence="2">
    <name type="scientific">Pseudarthrobacter sulfonivorans</name>
    <dbReference type="NCBI Taxonomy" id="121292"/>
    <lineage>
        <taxon>Bacteria</taxon>
        <taxon>Bacillati</taxon>
        <taxon>Actinomycetota</taxon>
        <taxon>Actinomycetes</taxon>
        <taxon>Micrococcales</taxon>
        <taxon>Micrococcaceae</taxon>
        <taxon>Pseudarthrobacter</taxon>
    </lineage>
</organism>
<dbReference type="AlphaFoldDB" id="A0A0U3QMK0"/>
<accession>A0A0U3QMK0</accession>
<feature type="transmembrane region" description="Helical" evidence="1">
    <location>
        <begin position="170"/>
        <end position="190"/>
    </location>
</feature>
<keyword evidence="1" id="KW-0812">Transmembrane</keyword>
<dbReference type="KEGG" id="psul:AU252_17600"/>
<dbReference type="RefSeq" id="WP_058931827.1">
    <property type="nucleotide sequence ID" value="NZ_CP013747.1"/>
</dbReference>
<proteinExistence type="predicted"/>
<dbReference type="Proteomes" id="UP000065151">
    <property type="component" value="Chromosome"/>
</dbReference>
<evidence type="ECO:0000313" key="3">
    <source>
        <dbReference type="Proteomes" id="UP000065151"/>
    </source>
</evidence>